<dbReference type="EMBL" id="MGGP01000012">
    <property type="protein sequence ID" value="OGM32814.1"/>
    <property type="molecule type" value="Genomic_DNA"/>
</dbReference>
<dbReference type="Proteomes" id="UP000178870">
    <property type="component" value="Unassembled WGS sequence"/>
</dbReference>
<accession>A0A1F7Z042</accession>
<comment type="caution">
    <text evidence="2">The sequence shown here is derived from an EMBL/GenBank/DDBJ whole genome shotgun (WGS) entry which is preliminary data.</text>
</comment>
<dbReference type="InterPro" id="IPR032820">
    <property type="entry name" value="ATPase_put"/>
</dbReference>
<protein>
    <recommendedName>
        <fullName evidence="4">AtpZ/AtpI family protein</fullName>
    </recommendedName>
</protein>
<evidence type="ECO:0008006" key="4">
    <source>
        <dbReference type="Google" id="ProtNLM"/>
    </source>
</evidence>
<gene>
    <name evidence="2" type="ORF">A2803_05705</name>
</gene>
<feature type="transmembrane region" description="Helical" evidence="1">
    <location>
        <begin position="12"/>
        <end position="37"/>
    </location>
</feature>
<sequence length="72" mass="7982">MKSTEIRDLARAFEEATSITFTLVALPVVLLIVGVFIDKTLSTTPLFIIIGIIMGVPIGIWRAQKIGRRIKK</sequence>
<keyword evidence="1" id="KW-0472">Membrane</keyword>
<name>A0A1F7Z042_9BACT</name>
<dbReference type="AlphaFoldDB" id="A0A1F7Z042"/>
<organism evidence="2 3">
    <name type="scientific">Candidatus Woesebacteria bacterium RIFCSPHIGHO2_01_FULL_44_21</name>
    <dbReference type="NCBI Taxonomy" id="1802503"/>
    <lineage>
        <taxon>Bacteria</taxon>
        <taxon>Candidatus Woeseibacteriota</taxon>
    </lineage>
</organism>
<evidence type="ECO:0000256" key="1">
    <source>
        <dbReference type="SAM" id="Phobius"/>
    </source>
</evidence>
<dbReference type="Pfam" id="PF09527">
    <property type="entry name" value="ATPase_gene1"/>
    <property type="match status" value="1"/>
</dbReference>
<evidence type="ECO:0000313" key="2">
    <source>
        <dbReference type="EMBL" id="OGM32814.1"/>
    </source>
</evidence>
<keyword evidence="1" id="KW-0812">Transmembrane</keyword>
<evidence type="ECO:0000313" key="3">
    <source>
        <dbReference type="Proteomes" id="UP000178870"/>
    </source>
</evidence>
<feature type="transmembrane region" description="Helical" evidence="1">
    <location>
        <begin position="43"/>
        <end position="63"/>
    </location>
</feature>
<proteinExistence type="predicted"/>
<keyword evidence="1" id="KW-1133">Transmembrane helix</keyword>
<reference evidence="2 3" key="1">
    <citation type="journal article" date="2016" name="Nat. Commun.">
        <title>Thousands of microbial genomes shed light on interconnected biogeochemical processes in an aquifer system.</title>
        <authorList>
            <person name="Anantharaman K."/>
            <person name="Brown C.T."/>
            <person name="Hug L.A."/>
            <person name="Sharon I."/>
            <person name="Castelle C.J."/>
            <person name="Probst A.J."/>
            <person name="Thomas B.C."/>
            <person name="Singh A."/>
            <person name="Wilkins M.J."/>
            <person name="Karaoz U."/>
            <person name="Brodie E.L."/>
            <person name="Williams K.H."/>
            <person name="Hubbard S.S."/>
            <person name="Banfield J.F."/>
        </authorList>
    </citation>
    <scope>NUCLEOTIDE SEQUENCE [LARGE SCALE GENOMIC DNA]</scope>
</reference>